<evidence type="ECO:0000256" key="1">
    <source>
        <dbReference type="ARBA" id="ARBA00022723"/>
    </source>
</evidence>
<organism evidence="3 4">
    <name type="scientific">Ambrosia artemisiifolia</name>
    <name type="common">Common ragweed</name>
    <dbReference type="NCBI Taxonomy" id="4212"/>
    <lineage>
        <taxon>Eukaryota</taxon>
        <taxon>Viridiplantae</taxon>
        <taxon>Streptophyta</taxon>
        <taxon>Embryophyta</taxon>
        <taxon>Tracheophyta</taxon>
        <taxon>Spermatophyta</taxon>
        <taxon>Magnoliopsida</taxon>
        <taxon>eudicotyledons</taxon>
        <taxon>Gunneridae</taxon>
        <taxon>Pentapetalae</taxon>
        <taxon>asterids</taxon>
        <taxon>campanulids</taxon>
        <taxon>Asterales</taxon>
        <taxon>Asteraceae</taxon>
        <taxon>Asteroideae</taxon>
        <taxon>Heliantheae alliance</taxon>
        <taxon>Heliantheae</taxon>
        <taxon>Ambrosia</taxon>
    </lineage>
</organism>
<protein>
    <submittedName>
        <fullName evidence="3">Uncharacterized protein</fullName>
    </submittedName>
</protein>
<dbReference type="GO" id="GO:0005506">
    <property type="term" value="F:iron ion binding"/>
    <property type="evidence" value="ECO:0007669"/>
    <property type="project" value="InterPro"/>
</dbReference>
<dbReference type="Pfam" id="PF00067">
    <property type="entry name" value="p450"/>
    <property type="match status" value="1"/>
</dbReference>
<comment type="caution">
    <text evidence="3">The sequence shown here is derived from an EMBL/GenBank/DDBJ whole genome shotgun (WGS) entry which is preliminary data.</text>
</comment>
<dbReference type="GO" id="GO:0051777">
    <property type="term" value="F:ent-kaurenoic acid monooxygenase activity"/>
    <property type="evidence" value="ECO:0007669"/>
    <property type="project" value="TreeGrafter"/>
</dbReference>
<dbReference type="GO" id="GO:0005783">
    <property type="term" value="C:endoplasmic reticulum"/>
    <property type="evidence" value="ECO:0007669"/>
    <property type="project" value="TreeGrafter"/>
</dbReference>
<keyword evidence="1" id="KW-0479">Metal-binding</keyword>
<keyword evidence="2" id="KW-0408">Iron</keyword>
<dbReference type="AlphaFoldDB" id="A0AAD5GF60"/>
<proteinExistence type="predicted"/>
<evidence type="ECO:0000313" key="3">
    <source>
        <dbReference type="EMBL" id="KAI7738101.1"/>
    </source>
</evidence>
<dbReference type="PANTHER" id="PTHR24286:SF356">
    <property type="entry name" value="ENT-KAURENOIC ACID OXIDASE 2"/>
    <property type="match status" value="1"/>
</dbReference>
<dbReference type="GO" id="GO:0010268">
    <property type="term" value="P:brassinosteroid homeostasis"/>
    <property type="evidence" value="ECO:0007669"/>
    <property type="project" value="TreeGrafter"/>
</dbReference>
<dbReference type="InterPro" id="IPR036396">
    <property type="entry name" value="Cyt_P450_sf"/>
</dbReference>
<dbReference type="Proteomes" id="UP001206925">
    <property type="component" value="Unassembled WGS sequence"/>
</dbReference>
<dbReference type="SUPFAM" id="SSF48264">
    <property type="entry name" value="Cytochrome P450"/>
    <property type="match status" value="1"/>
</dbReference>
<dbReference type="PANTHER" id="PTHR24286">
    <property type="entry name" value="CYTOCHROME P450 26"/>
    <property type="match status" value="1"/>
</dbReference>
<accession>A0AAD5GF60</accession>
<dbReference type="EMBL" id="JAMZMK010008871">
    <property type="protein sequence ID" value="KAI7738101.1"/>
    <property type="molecule type" value="Genomic_DNA"/>
</dbReference>
<evidence type="ECO:0000256" key="2">
    <source>
        <dbReference type="ARBA" id="ARBA00023004"/>
    </source>
</evidence>
<sequence>MEGMGYYVGILLGLILVLRWSLKSVNAWIYETKLEKKKRESLPPGDLGWPFIGNMWSFLRAFKSGDPDSFISAFVHRYGSNGIYKSMMFGSPSIIVTVPEVVRKVLLDDDTYRHGWPNSTIEIAGRKSFIGISYEEHKRLRRLTKTPINGHEALSIYIPYIETNVVSALEKWSNMGRIEFLTELRRLTFKIIMYIFLSSEIEHILEALEKECTILNYGLRAMAINIPGFAYCEALKARGRLATILDRIINERRKKRETPLGITRKDMLDLLLECEDDNGRRLDNEEIIDTLIAYLNAGHESSGHITMWATIFLQSHPEVFKTAKEEQERIVMNMPPGQTGLTLNEYRQMEYLSKVIDETLRVVSFSFMTFREAKKDVEFKGFVLTFKLDP</sequence>
<dbReference type="GO" id="GO:0016132">
    <property type="term" value="P:brassinosteroid biosynthetic process"/>
    <property type="evidence" value="ECO:0007669"/>
    <property type="project" value="TreeGrafter"/>
</dbReference>
<dbReference type="GO" id="GO:0016125">
    <property type="term" value="P:sterol metabolic process"/>
    <property type="evidence" value="ECO:0007669"/>
    <property type="project" value="TreeGrafter"/>
</dbReference>
<dbReference type="GO" id="GO:0020037">
    <property type="term" value="F:heme binding"/>
    <property type="evidence" value="ECO:0007669"/>
    <property type="project" value="InterPro"/>
</dbReference>
<gene>
    <name evidence="3" type="ORF">M8C21_014510</name>
</gene>
<keyword evidence="4" id="KW-1185">Reference proteome</keyword>
<reference evidence="3" key="1">
    <citation type="submission" date="2022-06" db="EMBL/GenBank/DDBJ databases">
        <title>Uncovering the hologenomic basis of an extraordinary plant invasion.</title>
        <authorList>
            <person name="Bieker V.C."/>
            <person name="Martin M.D."/>
            <person name="Gilbert T."/>
            <person name="Hodgins K."/>
            <person name="Battlay P."/>
            <person name="Petersen B."/>
            <person name="Wilson J."/>
        </authorList>
    </citation>
    <scope>NUCLEOTIDE SEQUENCE</scope>
    <source>
        <strain evidence="3">AA19_3_7</strain>
        <tissue evidence="3">Leaf</tissue>
    </source>
</reference>
<evidence type="ECO:0000313" key="4">
    <source>
        <dbReference type="Proteomes" id="UP001206925"/>
    </source>
</evidence>
<name>A0AAD5GF60_AMBAR</name>
<dbReference type="InterPro" id="IPR001128">
    <property type="entry name" value="Cyt_P450"/>
</dbReference>
<dbReference type="Gene3D" id="1.10.630.10">
    <property type="entry name" value="Cytochrome P450"/>
    <property type="match status" value="1"/>
</dbReference>